<organism evidence="2 3">
    <name type="scientific">Ignicoccus pacificus DSM 13166</name>
    <dbReference type="NCBI Taxonomy" id="940294"/>
    <lineage>
        <taxon>Archaea</taxon>
        <taxon>Thermoproteota</taxon>
        <taxon>Thermoprotei</taxon>
        <taxon>Desulfurococcales</taxon>
        <taxon>Desulfurococcaceae</taxon>
        <taxon>Ignicoccus</taxon>
    </lineage>
</organism>
<reference evidence="2" key="1">
    <citation type="submission" date="2013-11" db="EMBL/GenBank/DDBJ databases">
        <title>Comparative genomics of Ignicoccus.</title>
        <authorList>
            <person name="Podar M."/>
        </authorList>
    </citation>
    <scope>NUCLEOTIDE SEQUENCE</scope>
    <source>
        <strain evidence="2">DSM 13166</strain>
    </source>
</reference>
<dbReference type="SUPFAM" id="SSF117916">
    <property type="entry name" value="Fe-S cluster assembly (FSCA) domain-like"/>
    <property type="match status" value="1"/>
</dbReference>
<dbReference type="Gene3D" id="3.30.300.130">
    <property type="entry name" value="Fe-S cluster assembly (FSCA)"/>
    <property type="match status" value="1"/>
</dbReference>
<accession>A0A977K9I6</accession>
<keyword evidence="3" id="KW-1185">Reference proteome</keyword>
<dbReference type="InterPro" id="IPR002744">
    <property type="entry name" value="MIP18-like"/>
</dbReference>
<feature type="domain" description="MIP18 family-like" evidence="1">
    <location>
        <begin position="19"/>
        <end position="87"/>
    </location>
</feature>
<proteinExistence type="predicted"/>
<dbReference type="Proteomes" id="UP001063698">
    <property type="component" value="Chromosome"/>
</dbReference>
<evidence type="ECO:0000313" key="3">
    <source>
        <dbReference type="Proteomes" id="UP001063698"/>
    </source>
</evidence>
<dbReference type="InterPro" id="IPR034904">
    <property type="entry name" value="FSCA_dom_sf"/>
</dbReference>
<evidence type="ECO:0000313" key="2">
    <source>
        <dbReference type="EMBL" id="UXD21456.1"/>
    </source>
</evidence>
<dbReference type="EMBL" id="CP006868">
    <property type="protein sequence ID" value="UXD21456.1"/>
    <property type="molecule type" value="Genomic_DNA"/>
</dbReference>
<gene>
    <name evidence="2" type="ORF">IPA_04450</name>
</gene>
<protein>
    <submittedName>
        <fullName evidence="2">Phenylacetic acid degradation protein</fullName>
    </submittedName>
</protein>
<sequence>MSNGNKLDEASKEKIKEEIIEKVLKKVHDPEIPISVWDLGLIYNLDIDDEGVVHLKMTLTSPACPVAGQILWQIVNGIKAIPGVKDVDLDLVFDPPWTPFKITEEGRKKFKELYGYDIVEEYKAKYGDEKGYLKAMGYID</sequence>
<dbReference type="Pfam" id="PF01883">
    <property type="entry name" value="FeS_assembly_P"/>
    <property type="match status" value="1"/>
</dbReference>
<evidence type="ECO:0000259" key="1">
    <source>
        <dbReference type="Pfam" id="PF01883"/>
    </source>
</evidence>
<dbReference type="KEGG" id="ipc:IPA_04450"/>
<name>A0A977K9I6_9CREN</name>
<dbReference type="AlphaFoldDB" id="A0A977K9I6"/>
<dbReference type="InterPro" id="IPR052339">
    <property type="entry name" value="Fe-S_Maturation_MIP18"/>
</dbReference>
<dbReference type="PANTHER" id="PTHR42831">
    <property type="entry name" value="FE-S PROTEIN MATURATION AUXILIARY FACTOR YITW"/>
    <property type="match status" value="1"/>
</dbReference>
<dbReference type="PANTHER" id="PTHR42831:SF1">
    <property type="entry name" value="FE-S PROTEIN MATURATION AUXILIARY FACTOR YITW"/>
    <property type="match status" value="1"/>
</dbReference>